<dbReference type="GO" id="GO:0005814">
    <property type="term" value="C:centriole"/>
    <property type="evidence" value="ECO:0007669"/>
    <property type="project" value="TreeGrafter"/>
</dbReference>
<dbReference type="Proteomes" id="UP000812440">
    <property type="component" value="Chromosome 3"/>
</dbReference>
<protein>
    <recommendedName>
        <fullName evidence="5">Stabilizer of axonemal microtubules 2</fullName>
    </recommendedName>
</protein>
<dbReference type="GO" id="GO:0005879">
    <property type="term" value="C:axonemal microtubule"/>
    <property type="evidence" value="ECO:0007669"/>
    <property type="project" value="TreeGrafter"/>
</dbReference>
<reference evidence="3" key="1">
    <citation type="thesis" date="2020" institute="ProQuest LLC" country="789 East Eisenhower Parkway, Ann Arbor, MI, USA">
        <title>Comparative Genomics and Chromosome Evolution.</title>
        <authorList>
            <person name="Mudd A.B."/>
        </authorList>
    </citation>
    <scope>NUCLEOTIDE SEQUENCE</scope>
    <source>
        <strain evidence="3">Female2</strain>
        <tissue evidence="3">Blood</tissue>
    </source>
</reference>
<evidence type="ECO:0000313" key="4">
    <source>
        <dbReference type="Proteomes" id="UP000812440"/>
    </source>
</evidence>
<sequence length="473" mass="54484">MKRKCICELCTCGRHRCPHNPTNILSKSGQSCVLTEYVEKFPQYGDVKPPKSLKPKAEYYGNHGKIEGVTTFKADYVPYEAVNRPVRVHEEYQPKPGNIELGTTYNRDYNPYKIDPVAPVRPVEKTKMNTGKFDAHPTYKDDYRPWDTHKRELAKQERVYQPPTEKFGNSTTFQDDFFPKEIMARESFKPLGVAKHSDIPFEATTSHRISYVPHEIEPRFMKEKPEYKPSSQPLDDLTTHRVNFKGALGEITKSYKPEHGKIGSSARFEGSTEFRERFQPWEIPSPYVIKSYEYIPPKAHMQFDTTTNQDFVPHQLDYVPPIRPVSHGRRSNVPFQGNTTMKDDFRPWEAKRQELIKREHEISKPMGKFEGVTTFKSHYQPHEIIPTQSFKPQGISLRSSVPFEGGTMYRSEFTPKKNEVCPANFALPPGYVFEGVDNRGHKIFQKIPTPKMNAFGNRNENSIGIAKEIAVAS</sequence>
<comment type="similarity">
    <text evidence="1">Belongs to the FAM154 family.</text>
</comment>
<dbReference type="GO" id="GO:0036126">
    <property type="term" value="C:sperm flagellum"/>
    <property type="evidence" value="ECO:0007669"/>
    <property type="project" value="TreeGrafter"/>
</dbReference>
<proteinExistence type="inferred from homology"/>
<comment type="caution">
    <text evidence="3">The sequence shown here is derived from an EMBL/GenBank/DDBJ whole genome shotgun (WGS) entry which is preliminary data.</text>
</comment>
<keyword evidence="4" id="KW-1185">Reference proteome</keyword>
<evidence type="ECO:0000256" key="1">
    <source>
        <dbReference type="ARBA" id="ARBA00008738"/>
    </source>
</evidence>
<dbReference type="GO" id="GO:0036064">
    <property type="term" value="C:ciliary basal body"/>
    <property type="evidence" value="ECO:0007669"/>
    <property type="project" value="TreeGrafter"/>
</dbReference>
<dbReference type="GO" id="GO:0008017">
    <property type="term" value="F:microtubule binding"/>
    <property type="evidence" value="ECO:0007669"/>
    <property type="project" value="InterPro"/>
</dbReference>
<organism evidence="3 4">
    <name type="scientific">Hymenochirus boettgeri</name>
    <name type="common">Congo dwarf clawed frog</name>
    <dbReference type="NCBI Taxonomy" id="247094"/>
    <lineage>
        <taxon>Eukaryota</taxon>
        <taxon>Metazoa</taxon>
        <taxon>Chordata</taxon>
        <taxon>Craniata</taxon>
        <taxon>Vertebrata</taxon>
        <taxon>Euteleostomi</taxon>
        <taxon>Amphibia</taxon>
        <taxon>Batrachia</taxon>
        <taxon>Anura</taxon>
        <taxon>Pipoidea</taxon>
        <taxon>Pipidae</taxon>
        <taxon>Pipinae</taxon>
        <taxon>Hymenochirus</taxon>
    </lineage>
</organism>
<dbReference type="AlphaFoldDB" id="A0A8T2JDM4"/>
<evidence type="ECO:0000256" key="2">
    <source>
        <dbReference type="SAM" id="MobiDB-lite"/>
    </source>
</evidence>
<feature type="region of interest" description="Disordered" evidence="2">
    <location>
        <begin position="322"/>
        <end position="342"/>
    </location>
</feature>
<dbReference type="EMBL" id="JAACNH010000006">
    <property type="protein sequence ID" value="KAG8440566.1"/>
    <property type="molecule type" value="Genomic_DNA"/>
</dbReference>
<dbReference type="PANTHER" id="PTHR31516">
    <property type="entry name" value="STABILIZER OF AXONEMAL MICROTUBULES 2"/>
    <property type="match status" value="1"/>
</dbReference>
<dbReference type="PANTHER" id="PTHR31516:SF17">
    <property type="entry name" value="STABILIZER OF AXONEMAL MICROTUBULES 2"/>
    <property type="match status" value="1"/>
</dbReference>
<dbReference type="Pfam" id="PF05217">
    <property type="entry name" value="SAXO1-2"/>
    <property type="match status" value="1"/>
</dbReference>
<gene>
    <name evidence="3" type="ORF">GDO86_006348</name>
</gene>
<dbReference type="InterPro" id="IPR033336">
    <property type="entry name" value="SAXO1/2"/>
</dbReference>
<accession>A0A8T2JDM4</accession>
<name>A0A8T2JDM4_9PIPI</name>
<evidence type="ECO:0000313" key="3">
    <source>
        <dbReference type="EMBL" id="KAG8440566.1"/>
    </source>
</evidence>
<evidence type="ECO:0008006" key="5">
    <source>
        <dbReference type="Google" id="ProtNLM"/>
    </source>
</evidence>
<dbReference type="OrthoDB" id="365640at2759"/>